<dbReference type="GO" id="GO:0016740">
    <property type="term" value="F:transferase activity"/>
    <property type="evidence" value="ECO:0007669"/>
    <property type="project" value="UniProtKB-KW"/>
</dbReference>
<dbReference type="InterPro" id="IPR011990">
    <property type="entry name" value="TPR-like_helical_dom_sf"/>
</dbReference>
<accession>A0A7X4YVY5</accession>
<dbReference type="OrthoDB" id="9815923at2"/>
<dbReference type="Gene3D" id="1.25.40.10">
    <property type="entry name" value="Tetratricopeptide repeat domain"/>
    <property type="match status" value="2"/>
</dbReference>
<evidence type="ECO:0000313" key="2">
    <source>
        <dbReference type="EMBL" id="NBC73527.1"/>
    </source>
</evidence>
<protein>
    <submittedName>
        <fullName evidence="2">Glycosyltransferase</fullName>
    </submittedName>
</protein>
<comment type="caution">
    <text evidence="2">The sequence shown here is derived from an EMBL/GenBank/DDBJ whole genome shotgun (WGS) entry which is preliminary data.</text>
</comment>
<dbReference type="PANTHER" id="PTHR43630">
    <property type="entry name" value="POLY-BETA-1,6-N-ACETYL-D-GLUCOSAMINE SYNTHASE"/>
    <property type="match status" value="1"/>
</dbReference>
<dbReference type="Pfam" id="PF00535">
    <property type="entry name" value="Glycos_transf_2"/>
    <property type="match status" value="1"/>
</dbReference>
<dbReference type="SMART" id="SM00028">
    <property type="entry name" value="TPR"/>
    <property type="match status" value="2"/>
</dbReference>
<keyword evidence="3" id="KW-1185">Reference proteome</keyword>
<reference evidence="2 3" key="1">
    <citation type="submission" date="2020-01" db="EMBL/GenBank/DDBJ databases">
        <title>Paenibacillus soybeanensis sp. nov. isolated from the nodules of soybean (Glycine max(L.) Merr).</title>
        <authorList>
            <person name="Wang H."/>
        </authorList>
    </citation>
    <scope>NUCLEOTIDE SEQUENCE [LARGE SCALE GENOMIC DNA]</scope>
    <source>
        <strain evidence="2 3">DSM 23054</strain>
    </source>
</reference>
<dbReference type="InterPro" id="IPR029044">
    <property type="entry name" value="Nucleotide-diphossugar_trans"/>
</dbReference>
<sequence>MTFMGQEAANGVDDGNGFAGGPLPVSLCMIVRNEGRFLADCLRSAAAFVTEMIVVDTGSTDGTAAIAEAGGARVIHTAWTDDFAAVRNLSLAAASQSWILVLDADEQLIVTDAAAWQALLADTAKQGYFVQVISRVGSGAHAGTVTDAVCRLFRRDERIRFRGLVHEEAASAIGEAFGAEAVGYAAGLEIRHEGYRDDVIAERDKFARNRRLLERALEAAPDNPGLRYAAGAELFACGDYAAALVWLEPLAELAHDPGYGSDLLLKVVHACRAVGRLGDAARYAAICTKRHADFADAHEARSEVLLALDEPVSALRCIDEALRAGPAPIWFSTAAGAGTYRAFGLAGAALERMYRFREAAEAYVSAIALRPDYAPAWQRLLLLGRLDVSLRPLWLKAAEGAALRHGGIREAAGGEKRVETGLGAEAGKKTGMAARLSWLGDGFAEWLLDLRLPEEAAALWSRAHGGAERLQHEGTSPGALAEGIWLVQRGEAERGRQVWEAAYDAGNADAERLALYGFALALGEGDTERARIALEQQPGGAFQAAARAALAAFAGAERAMPQDAASGAIARALLRLGAVPAWLRLHAAAAPAAPARTIL</sequence>
<dbReference type="PANTHER" id="PTHR43630:SF2">
    <property type="entry name" value="GLYCOSYLTRANSFERASE"/>
    <property type="match status" value="1"/>
</dbReference>
<dbReference type="InterPro" id="IPR001173">
    <property type="entry name" value="Glyco_trans_2-like"/>
</dbReference>
<evidence type="ECO:0000259" key="1">
    <source>
        <dbReference type="Pfam" id="PF00535"/>
    </source>
</evidence>
<dbReference type="SUPFAM" id="SSF48452">
    <property type="entry name" value="TPR-like"/>
    <property type="match status" value="1"/>
</dbReference>
<dbReference type="Proteomes" id="UP000558113">
    <property type="component" value="Unassembled WGS sequence"/>
</dbReference>
<dbReference type="EMBL" id="JAAAMU010000036">
    <property type="protein sequence ID" value="NBC73527.1"/>
    <property type="molecule type" value="Genomic_DNA"/>
</dbReference>
<keyword evidence="2" id="KW-0808">Transferase</keyword>
<organism evidence="2 3">
    <name type="scientific">Paenibacillus sacheonensis</name>
    <dbReference type="NCBI Taxonomy" id="742054"/>
    <lineage>
        <taxon>Bacteria</taxon>
        <taxon>Bacillati</taxon>
        <taxon>Bacillota</taxon>
        <taxon>Bacilli</taxon>
        <taxon>Bacillales</taxon>
        <taxon>Paenibacillaceae</taxon>
        <taxon>Paenibacillus</taxon>
    </lineage>
</organism>
<evidence type="ECO:0000313" key="3">
    <source>
        <dbReference type="Proteomes" id="UP000558113"/>
    </source>
</evidence>
<gene>
    <name evidence="2" type="ORF">GT003_31695</name>
</gene>
<dbReference type="InterPro" id="IPR019734">
    <property type="entry name" value="TPR_rpt"/>
</dbReference>
<proteinExistence type="predicted"/>
<dbReference type="AlphaFoldDB" id="A0A7X4YVY5"/>
<feature type="non-terminal residue" evidence="2">
    <location>
        <position position="599"/>
    </location>
</feature>
<dbReference type="SUPFAM" id="SSF53448">
    <property type="entry name" value="Nucleotide-diphospho-sugar transferases"/>
    <property type="match status" value="1"/>
</dbReference>
<dbReference type="Gene3D" id="3.90.550.10">
    <property type="entry name" value="Spore Coat Polysaccharide Biosynthesis Protein SpsA, Chain A"/>
    <property type="match status" value="1"/>
</dbReference>
<dbReference type="CDD" id="cd02511">
    <property type="entry name" value="Beta4Glucosyltransferase"/>
    <property type="match status" value="1"/>
</dbReference>
<name>A0A7X4YVY5_9BACL</name>
<feature type="domain" description="Glycosyltransferase 2-like" evidence="1">
    <location>
        <begin position="26"/>
        <end position="137"/>
    </location>
</feature>